<organism evidence="1 2">
    <name type="scientific">Vibrio parahaemolyticus</name>
    <dbReference type="NCBI Taxonomy" id="670"/>
    <lineage>
        <taxon>Bacteria</taxon>
        <taxon>Pseudomonadati</taxon>
        <taxon>Pseudomonadota</taxon>
        <taxon>Gammaproteobacteria</taxon>
        <taxon>Vibrionales</taxon>
        <taxon>Vibrionaceae</taxon>
        <taxon>Vibrio</taxon>
    </lineage>
</organism>
<dbReference type="Proteomes" id="UP001253193">
    <property type="component" value="Unassembled WGS sequence"/>
</dbReference>
<name>A0AAW8PYJ8_VIBPH</name>
<dbReference type="RefSeq" id="WP_311020232.1">
    <property type="nucleotide sequence ID" value="NZ_JAUHGG010000003.1"/>
</dbReference>
<reference evidence="1" key="1">
    <citation type="submission" date="2023-06" db="EMBL/GenBank/DDBJ databases">
        <title>Genomic Diversity of Vibrio spp. and Metagenomic Analysis of Pathogens in Florida Gulf Coastal Waters Following Hurricane Ian.</title>
        <authorList>
            <person name="Brumfield K.D."/>
        </authorList>
    </citation>
    <scope>NUCLEOTIDE SEQUENCE</scope>
    <source>
        <strain evidence="1">WBS2B-138</strain>
    </source>
</reference>
<proteinExistence type="predicted"/>
<evidence type="ECO:0000313" key="1">
    <source>
        <dbReference type="EMBL" id="MDS1821352.1"/>
    </source>
</evidence>
<protein>
    <submittedName>
        <fullName evidence="1">Uncharacterized protein</fullName>
    </submittedName>
</protein>
<sequence>MENKRILLDCEQADLISIYNIKDRNDLFCIEFWLDLVPSHIKTIGDYNNGNFDGEDVKNGIGENLYGYVVLGEAESCGVIEGTIDLRTAYLSDNGKASFRINDGKMEEGDLLAVASSGLPDFGVFLNLEGE</sequence>
<gene>
    <name evidence="1" type="ORF">QX249_11840</name>
</gene>
<comment type="caution">
    <text evidence="1">The sequence shown here is derived from an EMBL/GenBank/DDBJ whole genome shotgun (WGS) entry which is preliminary data.</text>
</comment>
<dbReference type="EMBL" id="JAUHGG010000003">
    <property type="protein sequence ID" value="MDS1821352.1"/>
    <property type="molecule type" value="Genomic_DNA"/>
</dbReference>
<evidence type="ECO:0000313" key="2">
    <source>
        <dbReference type="Proteomes" id="UP001253193"/>
    </source>
</evidence>
<dbReference type="AlphaFoldDB" id="A0AAW8PYJ8"/>
<accession>A0AAW8PYJ8</accession>